<dbReference type="Proteomes" id="UP000664044">
    <property type="component" value="Unassembled WGS sequence"/>
</dbReference>
<dbReference type="InterPro" id="IPR038765">
    <property type="entry name" value="Papain-like_cys_pep_sf"/>
</dbReference>
<gene>
    <name evidence="4" type="ORF">J0656_03470</name>
</gene>
<organism evidence="4 5">
    <name type="scientific">Flagellimonas aurea</name>
    <dbReference type="NCBI Taxonomy" id="2915619"/>
    <lineage>
        <taxon>Bacteria</taxon>
        <taxon>Pseudomonadati</taxon>
        <taxon>Bacteroidota</taxon>
        <taxon>Flavobacteriia</taxon>
        <taxon>Flavobacteriales</taxon>
        <taxon>Flavobacteriaceae</taxon>
        <taxon>Flagellimonas</taxon>
    </lineage>
</organism>
<dbReference type="SUPFAM" id="SSF54001">
    <property type="entry name" value="Cysteine proteinases"/>
    <property type="match status" value="1"/>
</dbReference>
<accession>A0ABS3G287</accession>
<feature type="transmembrane region" description="Helical" evidence="1">
    <location>
        <begin position="650"/>
        <end position="679"/>
    </location>
</feature>
<feature type="domain" description="DUF3857" evidence="3">
    <location>
        <begin position="64"/>
        <end position="226"/>
    </location>
</feature>
<dbReference type="InterPro" id="IPR024618">
    <property type="entry name" value="DUF3857"/>
</dbReference>
<keyword evidence="5" id="KW-1185">Reference proteome</keyword>
<evidence type="ECO:0000313" key="4">
    <source>
        <dbReference type="EMBL" id="MBO0353063.1"/>
    </source>
</evidence>
<name>A0ABS3G287_9FLAO</name>
<dbReference type="Pfam" id="PF01841">
    <property type="entry name" value="Transglut_core"/>
    <property type="match status" value="1"/>
</dbReference>
<keyword evidence="1" id="KW-1133">Transmembrane helix</keyword>
<keyword evidence="1" id="KW-0812">Transmembrane</keyword>
<evidence type="ECO:0000259" key="3">
    <source>
        <dbReference type="Pfam" id="PF12969"/>
    </source>
</evidence>
<dbReference type="Gene3D" id="3.10.620.30">
    <property type="match status" value="1"/>
</dbReference>
<proteinExistence type="predicted"/>
<feature type="domain" description="Transglutaminase-like" evidence="2">
    <location>
        <begin position="281"/>
        <end position="378"/>
    </location>
</feature>
<evidence type="ECO:0000256" key="1">
    <source>
        <dbReference type="SAM" id="Phobius"/>
    </source>
</evidence>
<dbReference type="EMBL" id="JAFLNL010000002">
    <property type="protein sequence ID" value="MBO0353063.1"/>
    <property type="molecule type" value="Genomic_DNA"/>
</dbReference>
<dbReference type="Gene3D" id="2.60.40.3140">
    <property type="match status" value="1"/>
</dbReference>
<comment type="caution">
    <text evidence="4">The sequence shown here is derived from an EMBL/GenBank/DDBJ whole genome shotgun (WGS) entry which is preliminary data.</text>
</comment>
<sequence>MYKPITLIILFLSFYLPYCQVSITKEPSWIINEEYNPNAVAPENGLYGGTHVLLYTEQVHVDREEAYIKNVAKAVEYSGIQTISSVVADYDPSYQELRFHHIDVIRNGKRINRLNQQDIQTARRETNAESYIYDGSISAFVNIPDVRIGDIVVYSYSVKGFNPIQKNKFSTSFVLNSTQPIDRISAHVFSKNPLHYKMLNSDLVADLEKKGGINHYKWFQKSVPAILMEEQTPSWYIQNETVLVTEYDSWDQVIDWGENIFTFEEPLSQELQQAISKIEINNKTEGERIKSALSFVQNEVRYLAISSGIGGYKPNPPNKVMEQRFGDCKDKSVLFATMLNQMGIEAHPTLVNTTLKRELPNLSPSSKIFDHCIVKVVDKNGSTLWYDPTLTDQGGTYANTYIPDYRYGLVLDQNMSDLDTITDFRSNMIETFSTFTLEEGGLGADLEVRTQYYEGEADFMRSIFRNNSKDLIQQELMSYYSDNYGKVSSLAPPTIEDDTIKNEFLLLERYHLDSIWSPSVEKTNTMNLSIFPNGLISNLSMPTQLQRLTPYALTYPFVRKEHIKVKLAEAIRVKPENVTINSDYFYYDFNSKYDAKEKIIDLDYYYKHQNDHVPVSGFDTYYNDMVKLDQNIGYLIFTSNDTLSSSTYSLGYSLGTIIGIGIIIAIPVGLIALIIILVVRYNKRKTANPS</sequence>
<evidence type="ECO:0000313" key="5">
    <source>
        <dbReference type="Proteomes" id="UP000664044"/>
    </source>
</evidence>
<reference evidence="4 5" key="1">
    <citation type="submission" date="2021-03" db="EMBL/GenBank/DDBJ databases">
        <title>Muricauda lutimaris sp. nov. and Muricauda ruestringensis sp. nov, two marine members of the Flavobacteriaceae isolated from deep sea sediments of Western Pacific.</title>
        <authorList>
            <person name="Zhao S."/>
            <person name="Liu R."/>
        </authorList>
    </citation>
    <scope>NUCLEOTIDE SEQUENCE [LARGE SCALE GENOMIC DNA]</scope>
    <source>
        <strain evidence="4 5">BC31-1-A7</strain>
    </source>
</reference>
<keyword evidence="1" id="KW-0472">Membrane</keyword>
<dbReference type="InterPro" id="IPR002931">
    <property type="entry name" value="Transglutaminase-like"/>
</dbReference>
<evidence type="ECO:0000259" key="2">
    <source>
        <dbReference type="Pfam" id="PF01841"/>
    </source>
</evidence>
<dbReference type="RefSeq" id="WP_207031588.1">
    <property type="nucleotide sequence ID" value="NZ_CP159476.1"/>
</dbReference>
<protein>
    <submittedName>
        <fullName evidence="4">DUF3857 domain-containing transglutaminase family protein</fullName>
    </submittedName>
</protein>
<dbReference type="Pfam" id="PF12969">
    <property type="entry name" value="DUF3857"/>
    <property type="match status" value="1"/>
</dbReference>